<proteinExistence type="predicted"/>
<evidence type="ECO:0000313" key="2">
    <source>
        <dbReference type="EMBL" id="CAE6794360.1"/>
    </source>
</evidence>
<dbReference type="Proteomes" id="UP000673821">
    <property type="component" value="Unassembled WGS sequence"/>
</dbReference>
<evidence type="ECO:0008006" key="4">
    <source>
        <dbReference type="Google" id="ProtNLM"/>
    </source>
</evidence>
<evidence type="ECO:0000256" key="1">
    <source>
        <dbReference type="SAM" id="MobiDB-lite"/>
    </source>
</evidence>
<keyword evidence="3" id="KW-1185">Reference proteome</keyword>
<reference evidence="2 3" key="1">
    <citation type="submission" date="2021-02" db="EMBL/GenBank/DDBJ databases">
        <authorList>
            <person name="Vanwijnsberghe S."/>
        </authorList>
    </citation>
    <scope>NUCLEOTIDE SEQUENCE [LARGE SCALE GENOMIC DNA]</scope>
    <source>
        <strain evidence="2 3">R-69776</strain>
    </source>
</reference>
<dbReference type="EMBL" id="CAJNBH010000015">
    <property type="protein sequence ID" value="CAE6794360.1"/>
    <property type="molecule type" value="Genomic_DNA"/>
</dbReference>
<sequence length="714" mass="78088">MKMVKPRIDNNMTGGSGSTMNNQNAAGTSQSNAQEGSTADAKGTQRPLFFFYPDTAELFECPVESVDAVAKEIALMSRLSENLIEARQALGVAHAAWLEQQSNVALRPQLEANLKDAIKKEEAATAEVHGQLEETPAFNKDGVWELLPLRKTAAGKEQYSGQRFTYVRSSKVRNHFRRYKLDSDKPQLKSFLVKDATTGKYKLDHEKIQEKLDEAFKKTKLHEWKTPPWGREWAPEFAEAFNKNAKFKSPDDPNAMCEFSGGTQILRLFAGAGASAKAESTIKSFDDLLHLRGEVSASAKAKGEVGGVLADGNIKATLYLPWKSGLELWIPAPTESKGGGYSWSSTPDTTLGFFRISLAAKAEASCGASLLAEGGVEFKLGRDGKTQQVKGTRATRDPSQMQQPKLDVTKVEAKADAGGDLKAFAGVEAEASVEGAFEWRRPQEKVKWTSFASVKPGVSGQAGVGAQAAFHITYDEKFRILMKAGLCVGVGLKGEVEATVDVVNMAEFAWWAKSQIAYAGDKNLQYFSKEAFRTFVAMYTLAIAKGKELGAYVGKQFDELRSELTNFIRTQPRAFLNAIRNAHDALLNSLAEVKGYIVYALKSIADQFDEWRLEATDAIGRILAAAQIRNELDNVYQFTSPEIAVKGDAQLARNEIGQFVGVSQLAMIESRMRVDPAPGFGFVFNDTAAYSMQQGTNLAWMDPKTTAGDGSQMA</sequence>
<accession>A0ABM8S8C1</accession>
<comment type="caution">
    <text evidence="2">The sequence shown here is derived from an EMBL/GenBank/DDBJ whole genome shotgun (WGS) entry which is preliminary data.</text>
</comment>
<protein>
    <recommendedName>
        <fullName evidence="4">ATPase</fullName>
    </recommendedName>
</protein>
<name>A0ABM8S8C1_9BURK</name>
<evidence type="ECO:0000313" key="3">
    <source>
        <dbReference type="Proteomes" id="UP000673821"/>
    </source>
</evidence>
<feature type="region of interest" description="Disordered" evidence="1">
    <location>
        <begin position="1"/>
        <end position="41"/>
    </location>
</feature>
<gene>
    <name evidence="2" type="ORF">R69776_04911</name>
</gene>
<feature type="compositionally biased region" description="Polar residues" evidence="1">
    <location>
        <begin position="10"/>
        <end position="37"/>
    </location>
</feature>
<organism evidence="2 3">
    <name type="scientific">Paraburkholderia nemoris</name>
    <dbReference type="NCBI Taxonomy" id="2793076"/>
    <lineage>
        <taxon>Bacteria</taxon>
        <taxon>Pseudomonadati</taxon>
        <taxon>Pseudomonadota</taxon>
        <taxon>Betaproteobacteria</taxon>
        <taxon>Burkholderiales</taxon>
        <taxon>Burkholderiaceae</taxon>
        <taxon>Paraburkholderia</taxon>
    </lineage>
</organism>